<name>A0A421AWS7_9PSEU</name>
<feature type="compositionally biased region" description="Basic and acidic residues" evidence="1">
    <location>
        <begin position="231"/>
        <end position="240"/>
    </location>
</feature>
<feature type="compositionally biased region" description="Basic and acidic residues" evidence="1">
    <location>
        <begin position="793"/>
        <end position="803"/>
    </location>
</feature>
<keyword evidence="2" id="KW-0472">Membrane</keyword>
<evidence type="ECO:0000313" key="4">
    <source>
        <dbReference type="Proteomes" id="UP000282454"/>
    </source>
</evidence>
<evidence type="ECO:0008006" key="5">
    <source>
        <dbReference type="Google" id="ProtNLM"/>
    </source>
</evidence>
<accession>A0A421AWS7</accession>
<feature type="transmembrane region" description="Helical" evidence="2">
    <location>
        <begin position="659"/>
        <end position="683"/>
    </location>
</feature>
<keyword evidence="2" id="KW-1133">Transmembrane helix</keyword>
<organism evidence="3 4">
    <name type="scientific">Actinokineospora cianjurensis</name>
    <dbReference type="NCBI Taxonomy" id="585224"/>
    <lineage>
        <taxon>Bacteria</taxon>
        <taxon>Bacillati</taxon>
        <taxon>Actinomycetota</taxon>
        <taxon>Actinomycetes</taxon>
        <taxon>Pseudonocardiales</taxon>
        <taxon>Pseudonocardiaceae</taxon>
        <taxon>Actinokineospora</taxon>
    </lineage>
</organism>
<comment type="caution">
    <text evidence="3">The sequence shown here is derived from an EMBL/GenBank/DDBJ whole genome shotgun (WGS) entry which is preliminary data.</text>
</comment>
<feature type="region of interest" description="Disordered" evidence="1">
    <location>
        <begin position="44"/>
        <end position="92"/>
    </location>
</feature>
<dbReference type="EMBL" id="RCDD01000007">
    <property type="protein sequence ID" value="RLK54274.1"/>
    <property type="molecule type" value="Genomic_DNA"/>
</dbReference>
<protein>
    <recommendedName>
        <fullName evidence="5">Phage-related protein</fullName>
    </recommendedName>
</protein>
<feature type="compositionally biased region" description="Basic and acidic residues" evidence="1">
    <location>
        <begin position="823"/>
        <end position="845"/>
    </location>
</feature>
<feature type="region of interest" description="Disordered" evidence="1">
    <location>
        <begin position="110"/>
        <end position="251"/>
    </location>
</feature>
<evidence type="ECO:0000313" key="3">
    <source>
        <dbReference type="EMBL" id="RLK54274.1"/>
    </source>
</evidence>
<feature type="compositionally biased region" description="Basic and acidic residues" evidence="1">
    <location>
        <begin position="115"/>
        <end position="130"/>
    </location>
</feature>
<keyword evidence="4" id="KW-1185">Reference proteome</keyword>
<feature type="compositionally biased region" description="Low complexity" evidence="1">
    <location>
        <begin position="181"/>
        <end position="193"/>
    </location>
</feature>
<feature type="compositionally biased region" description="Basic and acidic residues" evidence="1">
    <location>
        <begin position="207"/>
        <end position="216"/>
    </location>
</feature>
<feature type="region of interest" description="Disordered" evidence="1">
    <location>
        <begin position="790"/>
        <end position="845"/>
    </location>
</feature>
<gene>
    <name evidence="3" type="ORF">CLV68_5824</name>
</gene>
<proteinExistence type="predicted"/>
<sequence length="1329" mass="142754">MQRLQRVAGNRAAVRLLARPSVQRLETRAAAESDAKFAAVANEVEGKQGTAKAHPPPGTEAAAAAAAATPPQDDKEAQGKTANAEKMNAAKPGEFDKAAFVRAVNEAIAAQAPKNLDEADKFADSGKADAVKGQVQGQVSQGRQQSAEQIETTTKAPPDTGAAQEKPVTPLAPDRPPPASAAPNAANAVPDKASAAATDFSAGPAEVDQRMARAEVTEDQLARSNEPEFADALREKKSAEAHAATAPGQVRAAEAQTLAGTKNNAAQAGATAMTAFAGDRTKAGAEVTAGKQGAKGKDESQRAQVTATLQKVFDATKSDVEKILGELDKKVEDRFTAGEKAVRDAFTAEHERKMADYKDKRYSGLLGPARWIKDKVAGMPAEVNRFFDAARQNYVNGMQRVISEVADLIGGELNRAKARIAVGRAELRTAVDSLAPQLRAIGKQAADEFAGRFDELTESVDAKGDALVQTLASKYNDALKSVDEEIAAEKDKNKGLVAKAVDAVKGVIDTILKLKDLLLGILAKAAAVIGAILRDPIGFLGNLVSAVGAGLRGFVANIGEHLKRGLVGWLFGAMPAAGLPVPARFDSPGIITMIATLLGLTWETIRARVLRRGVPEQAMGAVEAAVPEVARLRSDGVGPVLRDAVGDIKGALFGKIAEYLVPTVLVAGVTLIISLLNPASAFIRAIKMIIDFVRFLIDNAAQIMAFVNTVLDAVIAIAGGGGGGVPLLVENALAAGIPLLIGALAALLNLGGVTAKVKSIVGSLGKPITKAIDLVIDKIVAASRAILGKARRGSSEHGKRHETAVPGQHAPAGPGKRRPGSGQRREPAGRGKPGADRARGADAREQAAIADARRALARSDTRAQIADRLPAIERKHRVPLHLVTDVKTPDSELLHVQTARTARKRVRATAAERAAKEQRREDRFPRYLFAFGSKFLGKALLEWWQHQLSRTTIWSDRSILRGSAEHGTKVLRDAGYQKAIYAKHVAGRKVRPDKPTLWWKTIFVASSDTRTDFLTGVGKASEDKIRTDVTEHTKGKGGKDYTTLAFDVSKGRYGKYLPMPGSTPPPDVDLENAVRSHPGKIIGFLKSIARGDAVNGIKYDRFKKLWDTHSGSRAWFKDMYRAVDEGKHEWIPTNYIDKVLDVAVRSREKLRYGYLLAHDWITLQHELRSYTCHVIWEITPSPTATILDKEAIHAHAGAFSDKSKNVYNGRDSIWHDKLRTLFADFVEGDSPGTPADFVTMMRTLLRNGELMWNGSLADFSPRLHGIPIDATYKEIEVTGKEDTRKETRQHVGITLGELGRIHTRNFTRVETNFLNAYDNLIVKRGLGSG</sequence>
<evidence type="ECO:0000256" key="1">
    <source>
        <dbReference type="SAM" id="MobiDB-lite"/>
    </source>
</evidence>
<reference evidence="3 4" key="1">
    <citation type="submission" date="2018-10" db="EMBL/GenBank/DDBJ databases">
        <title>Genomic Encyclopedia of Archaeal and Bacterial Type Strains, Phase II (KMG-II): from individual species to whole genera.</title>
        <authorList>
            <person name="Goeker M."/>
        </authorList>
    </citation>
    <scope>NUCLEOTIDE SEQUENCE [LARGE SCALE GENOMIC DNA]</scope>
    <source>
        <strain evidence="3 4">DSM 45657</strain>
    </source>
</reference>
<feature type="transmembrane region" description="Helical" evidence="2">
    <location>
        <begin position="695"/>
        <end position="720"/>
    </location>
</feature>
<dbReference type="Proteomes" id="UP000282454">
    <property type="component" value="Unassembled WGS sequence"/>
</dbReference>
<feature type="compositionally biased region" description="Low complexity" evidence="1">
    <location>
        <begin position="133"/>
        <end position="146"/>
    </location>
</feature>
<evidence type="ECO:0000256" key="2">
    <source>
        <dbReference type="SAM" id="Phobius"/>
    </source>
</evidence>
<keyword evidence="2" id="KW-0812">Transmembrane</keyword>